<name>A0A9X4KQ31_9BACL</name>
<dbReference type="PANTHER" id="PTHR43308">
    <property type="entry name" value="OUTER MEMBRANE PROTEIN ALPHA-RELATED"/>
    <property type="match status" value="1"/>
</dbReference>
<keyword evidence="4" id="KW-1185">Reference proteome</keyword>
<organism evidence="3 4">
    <name type="scientific">Cohnella rhizosphaerae</name>
    <dbReference type="NCBI Taxonomy" id="1457232"/>
    <lineage>
        <taxon>Bacteria</taxon>
        <taxon>Bacillati</taxon>
        <taxon>Bacillota</taxon>
        <taxon>Bacilli</taxon>
        <taxon>Bacillales</taxon>
        <taxon>Paenibacillaceae</taxon>
        <taxon>Cohnella</taxon>
    </lineage>
</organism>
<dbReference type="AlphaFoldDB" id="A0A9X4KQ31"/>
<dbReference type="Proteomes" id="UP001153404">
    <property type="component" value="Unassembled WGS sequence"/>
</dbReference>
<feature type="compositionally biased region" description="Basic and acidic residues" evidence="1">
    <location>
        <begin position="16"/>
        <end position="25"/>
    </location>
</feature>
<dbReference type="Pfam" id="PF00395">
    <property type="entry name" value="SLH"/>
    <property type="match status" value="3"/>
</dbReference>
<evidence type="ECO:0000259" key="2">
    <source>
        <dbReference type="PROSITE" id="PS51272"/>
    </source>
</evidence>
<dbReference type="InterPro" id="IPR001119">
    <property type="entry name" value="SLH_dom"/>
</dbReference>
<accession>A0A9X4KQ31</accession>
<feature type="domain" description="SLH" evidence="2">
    <location>
        <begin position="138"/>
        <end position="198"/>
    </location>
</feature>
<dbReference type="EMBL" id="JAPDIA010000001">
    <property type="protein sequence ID" value="MDG0808156.1"/>
    <property type="molecule type" value="Genomic_DNA"/>
</dbReference>
<sequence length="354" mass="37550">MRSSRRQKYRHSRSGRKPDPDAAGHWAEQELRRWQDYGIVSGYPDGSLKPDRPLTRAEFIVLLDRVFGFEGGSEAAYKDVPDNAYYRKALAGASAAGIVNGTGSGLFMPDRPITREEAAKLIALAFDVEPGPTEAKRSSDAGGIAPWASASVESMLGRGYMNGRGMDQFAPKAAMTRAEMIKVLDNVVRRMIGAEGLSDATVQGNVVVNRAPVRLQNLVVEGDLILAPGIRTGEVSLDHVTVSGRVLVQGSPDSGIAIRDSQLAVVQLASPKTKLSLTAVKIDRLRMLPSAAGSIVSQDEATSIGQLDNAAQRVEFRKPPAAADGTTGSPSDTGGGGQVGTEPDDPPRAGDRSF</sequence>
<feature type="domain" description="SLH" evidence="2">
    <location>
        <begin position="78"/>
        <end position="136"/>
    </location>
</feature>
<reference evidence="3" key="1">
    <citation type="submission" date="2022-10" db="EMBL/GenBank/DDBJ databases">
        <title>Comparative genomic analysis of Cohnella hashimotonis sp. nov., isolated from the International Space Station.</title>
        <authorList>
            <person name="Simpson A."/>
            <person name="Venkateswaran K."/>
        </authorList>
    </citation>
    <scope>NUCLEOTIDE SEQUENCE</scope>
    <source>
        <strain evidence="3">DSM 28161</strain>
    </source>
</reference>
<dbReference type="PANTHER" id="PTHR43308:SF5">
    <property type="entry name" value="S-LAYER PROTEIN _ PEPTIDOGLYCAN ENDO-BETA-N-ACETYLGLUCOSAMINIDASE"/>
    <property type="match status" value="1"/>
</dbReference>
<evidence type="ECO:0000313" key="3">
    <source>
        <dbReference type="EMBL" id="MDG0808156.1"/>
    </source>
</evidence>
<feature type="compositionally biased region" description="Basic residues" evidence="1">
    <location>
        <begin position="1"/>
        <end position="15"/>
    </location>
</feature>
<dbReference type="InterPro" id="IPR051465">
    <property type="entry name" value="Cell_Envelope_Struct_Comp"/>
</dbReference>
<dbReference type="PROSITE" id="PS51272">
    <property type="entry name" value="SLH"/>
    <property type="match status" value="3"/>
</dbReference>
<protein>
    <submittedName>
        <fullName evidence="3">S-layer homology domain-containing protein</fullName>
    </submittedName>
</protein>
<evidence type="ECO:0000256" key="1">
    <source>
        <dbReference type="SAM" id="MobiDB-lite"/>
    </source>
</evidence>
<comment type="caution">
    <text evidence="3">The sequence shown here is derived from an EMBL/GenBank/DDBJ whole genome shotgun (WGS) entry which is preliminary data.</text>
</comment>
<proteinExistence type="predicted"/>
<gene>
    <name evidence="3" type="ORF">OMP40_01065</name>
</gene>
<feature type="region of interest" description="Disordered" evidence="1">
    <location>
        <begin position="1"/>
        <end position="25"/>
    </location>
</feature>
<evidence type="ECO:0000313" key="4">
    <source>
        <dbReference type="Proteomes" id="UP001153404"/>
    </source>
</evidence>
<feature type="region of interest" description="Disordered" evidence="1">
    <location>
        <begin position="307"/>
        <end position="354"/>
    </location>
</feature>
<feature type="compositionally biased region" description="Basic and acidic residues" evidence="1">
    <location>
        <begin position="345"/>
        <end position="354"/>
    </location>
</feature>
<dbReference type="RefSeq" id="WP_277528451.1">
    <property type="nucleotide sequence ID" value="NZ_JAPDIA010000001.1"/>
</dbReference>
<feature type="domain" description="SLH" evidence="2">
    <location>
        <begin position="14"/>
        <end position="77"/>
    </location>
</feature>